<dbReference type="Proteomes" id="UP000001542">
    <property type="component" value="Unassembled WGS sequence"/>
</dbReference>
<protein>
    <submittedName>
        <fullName evidence="1">Uncharacterized protein</fullName>
    </submittedName>
</protein>
<evidence type="ECO:0000313" key="1">
    <source>
        <dbReference type="EMBL" id="EAY14819.1"/>
    </source>
</evidence>
<keyword evidence="2" id="KW-1185">Reference proteome</keyword>
<evidence type="ECO:0000313" key="2">
    <source>
        <dbReference type="Proteomes" id="UP000001542"/>
    </source>
</evidence>
<gene>
    <name evidence="1" type="ORF">TVAG_410850</name>
</gene>
<reference evidence="1" key="1">
    <citation type="submission" date="2006-10" db="EMBL/GenBank/DDBJ databases">
        <authorList>
            <person name="Amadeo P."/>
            <person name="Zhao Q."/>
            <person name="Wortman J."/>
            <person name="Fraser-Liggett C."/>
            <person name="Carlton J."/>
        </authorList>
    </citation>
    <scope>NUCLEOTIDE SEQUENCE</scope>
    <source>
        <strain evidence="1">G3</strain>
    </source>
</reference>
<dbReference type="RefSeq" id="XP_001327042.1">
    <property type="nucleotide sequence ID" value="XM_001327007.1"/>
</dbReference>
<dbReference type="InParanoid" id="A2DXJ0"/>
<dbReference type="KEGG" id="tva:4772818"/>
<dbReference type="AlphaFoldDB" id="A2DXJ0"/>
<sequence>MFALAILASSRASRISKIKPQSSKRIPFPLIPVLGEDGILKPDYRHLFRHIELNAEESASDDDNIPFLIPAFKFLGPIIVEQLIKRIIPNSETNSIFPPPYYRFNAEEAVSDDDVNRILGGIVLGHLLRRGRSHNSEFNSMYQLPEYFTNSEEALGDDDNFPWDKIFRFVLKGIGRKGTKWLFDRIAPRNSEANLYRPYYPPYHPPIIPPCFPPYHRPISPFKPIWKSY</sequence>
<reference evidence="1" key="2">
    <citation type="journal article" date="2007" name="Science">
        <title>Draft genome sequence of the sexually transmitted pathogen Trichomonas vaginalis.</title>
        <authorList>
            <person name="Carlton J.M."/>
            <person name="Hirt R.P."/>
            <person name="Silva J.C."/>
            <person name="Delcher A.L."/>
            <person name="Schatz M."/>
            <person name="Zhao Q."/>
            <person name="Wortman J.R."/>
            <person name="Bidwell S.L."/>
            <person name="Alsmark U.C.M."/>
            <person name="Besteiro S."/>
            <person name="Sicheritz-Ponten T."/>
            <person name="Noel C.J."/>
            <person name="Dacks J.B."/>
            <person name="Foster P.G."/>
            <person name="Simillion C."/>
            <person name="Van de Peer Y."/>
            <person name="Miranda-Saavedra D."/>
            <person name="Barton G.J."/>
            <person name="Westrop G.D."/>
            <person name="Mueller S."/>
            <person name="Dessi D."/>
            <person name="Fiori P.L."/>
            <person name="Ren Q."/>
            <person name="Paulsen I."/>
            <person name="Zhang H."/>
            <person name="Bastida-Corcuera F.D."/>
            <person name="Simoes-Barbosa A."/>
            <person name="Brown M.T."/>
            <person name="Hayes R.D."/>
            <person name="Mukherjee M."/>
            <person name="Okumura C.Y."/>
            <person name="Schneider R."/>
            <person name="Smith A.J."/>
            <person name="Vanacova S."/>
            <person name="Villalvazo M."/>
            <person name="Haas B.J."/>
            <person name="Pertea M."/>
            <person name="Feldblyum T.V."/>
            <person name="Utterback T.R."/>
            <person name="Shu C.L."/>
            <person name="Osoegawa K."/>
            <person name="de Jong P.J."/>
            <person name="Hrdy I."/>
            <person name="Horvathova L."/>
            <person name="Zubacova Z."/>
            <person name="Dolezal P."/>
            <person name="Malik S.B."/>
            <person name="Logsdon J.M. Jr."/>
            <person name="Henze K."/>
            <person name="Gupta A."/>
            <person name="Wang C.C."/>
            <person name="Dunne R.L."/>
            <person name="Upcroft J.A."/>
            <person name="Upcroft P."/>
            <person name="White O."/>
            <person name="Salzberg S.L."/>
            <person name="Tang P."/>
            <person name="Chiu C.-H."/>
            <person name="Lee Y.-S."/>
            <person name="Embley T.M."/>
            <person name="Coombs G.H."/>
            <person name="Mottram J.C."/>
            <person name="Tachezy J."/>
            <person name="Fraser-Liggett C.M."/>
            <person name="Johnson P.J."/>
        </authorList>
    </citation>
    <scope>NUCLEOTIDE SEQUENCE [LARGE SCALE GENOMIC DNA]</scope>
    <source>
        <strain evidence="1">G3</strain>
    </source>
</reference>
<proteinExistence type="predicted"/>
<dbReference type="VEuPathDB" id="TrichDB:TVAG_410850"/>
<organism evidence="1 2">
    <name type="scientific">Trichomonas vaginalis (strain ATCC PRA-98 / G3)</name>
    <dbReference type="NCBI Taxonomy" id="412133"/>
    <lineage>
        <taxon>Eukaryota</taxon>
        <taxon>Metamonada</taxon>
        <taxon>Parabasalia</taxon>
        <taxon>Trichomonadida</taxon>
        <taxon>Trichomonadidae</taxon>
        <taxon>Trichomonas</taxon>
    </lineage>
</organism>
<name>A2DXJ0_TRIV3</name>
<dbReference type="EMBL" id="DS113264">
    <property type="protein sequence ID" value="EAY14819.1"/>
    <property type="molecule type" value="Genomic_DNA"/>
</dbReference>
<accession>A2DXJ0</accession>
<dbReference type="VEuPathDB" id="TrichDB:TVAGG3_0048140"/>